<proteinExistence type="inferred from homology"/>
<dbReference type="FunFam" id="1.20.1070.10:FF:000024">
    <property type="entry name" value="Olfactory receptor"/>
    <property type="match status" value="1"/>
</dbReference>
<dbReference type="GO" id="GO:0005886">
    <property type="term" value="C:plasma membrane"/>
    <property type="evidence" value="ECO:0007669"/>
    <property type="project" value="UniProtKB-SubCell"/>
</dbReference>
<evidence type="ECO:0000256" key="13">
    <source>
        <dbReference type="RuleBase" id="RU000688"/>
    </source>
</evidence>
<dbReference type="PANTHER" id="PTHR26451">
    <property type="entry name" value="G_PROTEIN_RECEP_F1_2 DOMAIN-CONTAINING PROTEIN"/>
    <property type="match status" value="1"/>
</dbReference>
<dbReference type="GeneTree" id="ENSGT01030000234640"/>
<dbReference type="GO" id="GO:0004984">
    <property type="term" value="F:olfactory receptor activity"/>
    <property type="evidence" value="ECO:0007669"/>
    <property type="project" value="InterPro"/>
</dbReference>
<evidence type="ECO:0000256" key="7">
    <source>
        <dbReference type="ARBA" id="ARBA00023040"/>
    </source>
</evidence>
<organism evidence="16 17">
    <name type="scientific">Myripristis murdjan</name>
    <name type="common">pinecone soldierfish</name>
    <dbReference type="NCBI Taxonomy" id="586833"/>
    <lineage>
        <taxon>Eukaryota</taxon>
        <taxon>Metazoa</taxon>
        <taxon>Chordata</taxon>
        <taxon>Craniata</taxon>
        <taxon>Vertebrata</taxon>
        <taxon>Euteleostomi</taxon>
        <taxon>Actinopterygii</taxon>
        <taxon>Neopterygii</taxon>
        <taxon>Teleostei</taxon>
        <taxon>Neoteleostei</taxon>
        <taxon>Acanthomorphata</taxon>
        <taxon>Holocentriformes</taxon>
        <taxon>Holocentridae</taxon>
        <taxon>Myripristis</taxon>
    </lineage>
</organism>
<keyword evidence="12 13" id="KW-0807">Transducer</keyword>
<dbReference type="GO" id="GO:0005549">
    <property type="term" value="F:odorant binding"/>
    <property type="evidence" value="ECO:0007669"/>
    <property type="project" value="TreeGrafter"/>
</dbReference>
<dbReference type="PROSITE" id="PS50262">
    <property type="entry name" value="G_PROTEIN_RECEP_F1_2"/>
    <property type="match status" value="1"/>
</dbReference>
<feature type="transmembrane region" description="Helical" evidence="14">
    <location>
        <begin position="56"/>
        <end position="76"/>
    </location>
</feature>
<keyword evidence="11" id="KW-0325">Glycoprotein</keyword>
<keyword evidence="4 13" id="KW-0812">Transmembrane</keyword>
<feature type="transmembrane region" description="Helical" evidence="14">
    <location>
        <begin position="194"/>
        <end position="217"/>
    </location>
</feature>
<dbReference type="InterPro" id="IPR017452">
    <property type="entry name" value="GPCR_Rhodpsn_7TM"/>
</dbReference>
<evidence type="ECO:0000313" key="17">
    <source>
        <dbReference type="Proteomes" id="UP000472263"/>
    </source>
</evidence>
<feature type="domain" description="G-protein coupled receptors family 1 profile" evidence="15">
    <location>
        <begin position="39"/>
        <end position="290"/>
    </location>
</feature>
<dbReference type="InterPro" id="IPR000276">
    <property type="entry name" value="GPCR_Rhodpsn"/>
</dbReference>
<keyword evidence="2 14" id="KW-1003">Cell membrane</keyword>
<reference evidence="16" key="3">
    <citation type="submission" date="2025-09" db="UniProtKB">
        <authorList>
            <consortium name="Ensembl"/>
        </authorList>
    </citation>
    <scope>IDENTIFICATION</scope>
</reference>
<evidence type="ECO:0000256" key="10">
    <source>
        <dbReference type="ARBA" id="ARBA00023170"/>
    </source>
</evidence>
<keyword evidence="17" id="KW-1185">Reference proteome</keyword>
<evidence type="ECO:0000256" key="8">
    <source>
        <dbReference type="ARBA" id="ARBA00023136"/>
    </source>
</evidence>
<evidence type="ECO:0000256" key="4">
    <source>
        <dbReference type="ARBA" id="ARBA00022692"/>
    </source>
</evidence>
<keyword evidence="8 14" id="KW-0472">Membrane</keyword>
<name>A0A667XI49_9TELE</name>
<comment type="similarity">
    <text evidence="13">Belongs to the G-protein coupled receptor 1 family.</text>
</comment>
<feature type="transmembrane region" description="Helical" evidence="14">
    <location>
        <begin position="96"/>
        <end position="118"/>
    </location>
</feature>
<evidence type="ECO:0000313" key="16">
    <source>
        <dbReference type="Ensembl" id="ENSMMDP00005008666.1"/>
    </source>
</evidence>
<feature type="transmembrane region" description="Helical" evidence="14">
    <location>
        <begin position="139"/>
        <end position="162"/>
    </location>
</feature>
<dbReference type="Proteomes" id="UP000472263">
    <property type="component" value="Chromosome 21"/>
</dbReference>
<evidence type="ECO:0000259" key="15">
    <source>
        <dbReference type="PROSITE" id="PS50262"/>
    </source>
</evidence>
<feature type="transmembrane region" description="Helical" evidence="14">
    <location>
        <begin position="23"/>
        <end position="49"/>
    </location>
</feature>
<feature type="transmembrane region" description="Helical" evidence="14">
    <location>
        <begin position="238"/>
        <end position="257"/>
    </location>
</feature>
<keyword evidence="7 13" id="KW-0297">G-protein coupled receptor</keyword>
<dbReference type="Pfam" id="PF13853">
    <property type="entry name" value="7tm_4"/>
    <property type="match status" value="1"/>
</dbReference>
<dbReference type="Gene3D" id="1.20.1070.10">
    <property type="entry name" value="Rhodopsin 7-helix transmembrane proteins"/>
    <property type="match status" value="1"/>
</dbReference>
<evidence type="ECO:0000256" key="1">
    <source>
        <dbReference type="ARBA" id="ARBA00004651"/>
    </source>
</evidence>
<reference evidence="16" key="2">
    <citation type="submission" date="2025-08" db="UniProtKB">
        <authorList>
            <consortium name="Ensembl"/>
        </authorList>
    </citation>
    <scope>IDENTIFICATION</scope>
</reference>
<dbReference type="PANTHER" id="PTHR26451:SF847">
    <property type="entry name" value="ODORANT RECEPTOR-RELATED"/>
    <property type="match status" value="1"/>
</dbReference>
<evidence type="ECO:0000256" key="11">
    <source>
        <dbReference type="ARBA" id="ARBA00023180"/>
    </source>
</evidence>
<dbReference type="InterPro" id="IPR052921">
    <property type="entry name" value="GPCR1_Superfamily_Member"/>
</dbReference>
<keyword evidence="3 14" id="KW-0716">Sensory transduction</keyword>
<evidence type="ECO:0000256" key="12">
    <source>
        <dbReference type="ARBA" id="ARBA00023224"/>
    </source>
</evidence>
<dbReference type="PRINTS" id="PR00237">
    <property type="entry name" value="GPCRRHODOPSN"/>
</dbReference>
<dbReference type="PROSITE" id="PS00237">
    <property type="entry name" value="G_PROTEIN_RECEP_F1_1"/>
    <property type="match status" value="1"/>
</dbReference>
<keyword evidence="5 14" id="KW-0552">Olfaction</keyword>
<keyword evidence="9" id="KW-1015">Disulfide bond</keyword>
<dbReference type="InParanoid" id="A0A667XI49"/>
<dbReference type="GO" id="GO:0004930">
    <property type="term" value="F:G protein-coupled receptor activity"/>
    <property type="evidence" value="ECO:0007669"/>
    <property type="project" value="UniProtKB-KW"/>
</dbReference>
<dbReference type="SUPFAM" id="SSF81321">
    <property type="entry name" value="Family A G protein-coupled receptor-like"/>
    <property type="match status" value="1"/>
</dbReference>
<comment type="subcellular location">
    <subcellularLocation>
        <location evidence="1 14">Cell membrane</location>
        <topology evidence="1 14">Multi-pass membrane protein</topology>
    </subcellularLocation>
</comment>
<sequence length="333" mass="38180">MEDEFNVTYITLGGHVEVHKYRYLYFVIMFTVYLLIICSNSIILCLICIHKSLHEPMYIFIAALLLNSIFFSTAIYPKLLMDFLSEKQTISYPLCLFQFFLYYCLGGADFLLLSAMAYDRYVSICKPLQYSTIMTTKTIIIFLVLAWLLPAAELSGSVLIAYNDNKKLCKFVLNRIFCNNAITKLGCVTSVVNYIYGIIIMMNIALVPILFIVFTYTKILVITYRSSADAKKKAAQTCVPHLLVLISFSTLCVFDVISNRMESAMPKSSVQLIMSLQLIIYHPLFNPIIYGLKMKEISKQLKILHIFVARTKSGPFVIYYEITIQRKMDIPIL</sequence>
<evidence type="ECO:0000256" key="6">
    <source>
        <dbReference type="ARBA" id="ARBA00022989"/>
    </source>
</evidence>
<dbReference type="AlphaFoldDB" id="A0A667XI49"/>
<evidence type="ECO:0000256" key="9">
    <source>
        <dbReference type="ARBA" id="ARBA00023157"/>
    </source>
</evidence>
<dbReference type="Ensembl" id="ENSMMDT00005008908.1">
    <property type="protein sequence ID" value="ENSMMDP00005008666.1"/>
    <property type="gene ID" value="ENSMMDG00005004777.1"/>
</dbReference>
<dbReference type="InterPro" id="IPR000725">
    <property type="entry name" value="Olfact_rcpt"/>
</dbReference>
<protein>
    <recommendedName>
        <fullName evidence="14">Olfactory receptor</fullName>
    </recommendedName>
</protein>
<reference evidence="16" key="1">
    <citation type="submission" date="2019-06" db="EMBL/GenBank/DDBJ databases">
        <authorList>
            <consortium name="Wellcome Sanger Institute Data Sharing"/>
        </authorList>
    </citation>
    <scope>NUCLEOTIDE SEQUENCE [LARGE SCALE GENOMIC DNA]</scope>
</reference>
<dbReference type="PRINTS" id="PR00245">
    <property type="entry name" value="OLFACTORYR"/>
</dbReference>
<accession>A0A667XI49</accession>
<keyword evidence="10 13" id="KW-0675">Receptor</keyword>
<evidence type="ECO:0000256" key="2">
    <source>
        <dbReference type="ARBA" id="ARBA00022475"/>
    </source>
</evidence>
<keyword evidence="6 14" id="KW-1133">Transmembrane helix</keyword>
<evidence type="ECO:0000256" key="14">
    <source>
        <dbReference type="RuleBase" id="RU363047"/>
    </source>
</evidence>
<evidence type="ECO:0000256" key="3">
    <source>
        <dbReference type="ARBA" id="ARBA00022606"/>
    </source>
</evidence>
<evidence type="ECO:0000256" key="5">
    <source>
        <dbReference type="ARBA" id="ARBA00022725"/>
    </source>
</evidence>
<feature type="transmembrane region" description="Helical" evidence="14">
    <location>
        <begin position="269"/>
        <end position="292"/>
    </location>
</feature>